<dbReference type="GO" id="GO:0017183">
    <property type="term" value="P:protein histidyl modification to diphthamide"/>
    <property type="evidence" value="ECO:0007669"/>
    <property type="project" value="TreeGrafter"/>
</dbReference>
<dbReference type="AlphaFoldDB" id="A0A395NTD1"/>
<evidence type="ECO:0000256" key="5">
    <source>
        <dbReference type="ARBA" id="ARBA00022989"/>
    </source>
</evidence>
<feature type="transmembrane region" description="Helical" evidence="11">
    <location>
        <begin position="1134"/>
        <end position="1151"/>
    </location>
</feature>
<dbReference type="GO" id="GO:0017178">
    <property type="term" value="F:diphthine-ammonia ligase activity"/>
    <property type="evidence" value="ECO:0007669"/>
    <property type="project" value="UniProtKB-EC"/>
</dbReference>
<dbReference type="InterPro" id="IPR035959">
    <property type="entry name" value="RutC-like_sf"/>
</dbReference>
<comment type="subcellular location">
    <subcellularLocation>
        <location evidence="1">Endomembrane system</location>
        <topology evidence="1">Multi-pass membrane protein</topology>
    </subcellularLocation>
</comment>
<evidence type="ECO:0000256" key="7">
    <source>
        <dbReference type="ARBA" id="ARBA00029814"/>
    </source>
</evidence>
<evidence type="ECO:0000256" key="1">
    <source>
        <dbReference type="ARBA" id="ARBA00004127"/>
    </source>
</evidence>
<dbReference type="Pfam" id="PF01042">
    <property type="entry name" value="Ribonuc_L-PSP"/>
    <property type="match status" value="1"/>
</dbReference>
<feature type="compositionally biased region" description="Basic and acidic residues" evidence="10">
    <location>
        <begin position="812"/>
        <end position="827"/>
    </location>
</feature>
<comment type="caution">
    <text evidence="14">The sequence shown here is derived from an EMBL/GenBank/DDBJ whole genome shotgun (WGS) entry which is preliminary data.</text>
</comment>
<evidence type="ECO:0000256" key="6">
    <source>
        <dbReference type="ARBA" id="ARBA00023136"/>
    </source>
</evidence>
<dbReference type="SUPFAM" id="SSF55298">
    <property type="entry name" value="YjgF-like"/>
    <property type="match status" value="2"/>
</dbReference>
<dbReference type="InterPro" id="IPR003807">
    <property type="entry name" value="DUF202"/>
</dbReference>
<gene>
    <name evidence="14" type="ORF">TARUN_3096</name>
</gene>
<evidence type="ECO:0000256" key="11">
    <source>
        <dbReference type="SAM" id="Phobius"/>
    </source>
</evidence>
<dbReference type="GO" id="GO:0012505">
    <property type="term" value="C:endomembrane system"/>
    <property type="evidence" value="ECO:0007669"/>
    <property type="project" value="UniProtKB-SubCell"/>
</dbReference>
<reference evidence="14 15" key="1">
    <citation type="journal article" date="2018" name="PLoS Pathog.">
        <title>Evolution of structural diversity of trichothecenes, a family of toxins produced by plant pathogenic and entomopathogenic fungi.</title>
        <authorList>
            <person name="Proctor R.H."/>
            <person name="McCormick S.P."/>
            <person name="Kim H.S."/>
            <person name="Cardoza R.E."/>
            <person name="Stanley A.M."/>
            <person name="Lindo L."/>
            <person name="Kelly A."/>
            <person name="Brown D.W."/>
            <person name="Lee T."/>
            <person name="Vaughan M.M."/>
            <person name="Alexander N.J."/>
            <person name="Busman M."/>
            <person name="Gutierrez S."/>
        </authorList>
    </citation>
    <scope>NUCLEOTIDE SEQUENCE [LARGE SCALE GENOMIC DNA]</scope>
    <source>
        <strain evidence="14 15">IBT 40837</strain>
    </source>
</reference>
<dbReference type="InterPro" id="IPR002761">
    <property type="entry name" value="Diphthami_syn_dom"/>
</dbReference>
<evidence type="ECO:0000256" key="2">
    <source>
        <dbReference type="ARBA" id="ARBA00012089"/>
    </source>
</evidence>
<dbReference type="CDD" id="cd06155">
    <property type="entry name" value="eu_AANH_C_1"/>
    <property type="match status" value="1"/>
</dbReference>
<dbReference type="Pfam" id="PF01902">
    <property type="entry name" value="Diphthami_syn_2"/>
    <property type="match status" value="1"/>
</dbReference>
<keyword evidence="5 11" id="KW-1133">Transmembrane helix</keyword>
<feature type="compositionally biased region" description="Polar residues" evidence="10">
    <location>
        <begin position="1046"/>
        <end position="1063"/>
    </location>
</feature>
<dbReference type="CDD" id="cd01994">
    <property type="entry name" value="AANH_PF0828-like"/>
    <property type="match status" value="1"/>
</dbReference>
<dbReference type="OrthoDB" id="686384at2759"/>
<dbReference type="PANTHER" id="PTHR12196:SF2">
    <property type="entry name" value="DIPHTHINE--AMMONIA LIGASE"/>
    <property type="match status" value="1"/>
</dbReference>
<dbReference type="InterPro" id="IPR030662">
    <property type="entry name" value="DPH6/MJ0570"/>
</dbReference>
<dbReference type="Gene3D" id="3.40.50.620">
    <property type="entry name" value="HUPs"/>
    <property type="match status" value="1"/>
</dbReference>
<evidence type="ECO:0000256" key="8">
    <source>
        <dbReference type="ARBA" id="ARBA00031552"/>
    </source>
</evidence>
<keyword evidence="4 11" id="KW-0812">Transmembrane</keyword>
<comment type="catalytic activity">
    <reaction evidence="9">
        <text>diphthine-[translation elongation factor 2] + NH4(+) + ATP = diphthamide-[translation elongation factor 2] + AMP + diphosphate + H(+)</text>
        <dbReference type="Rhea" id="RHEA:19753"/>
        <dbReference type="Rhea" id="RHEA-COMP:10172"/>
        <dbReference type="Rhea" id="RHEA-COMP:10174"/>
        <dbReference type="ChEBI" id="CHEBI:15378"/>
        <dbReference type="ChEBI" id="CHEBI:16692"/>
        <dbReference type="ChEBI" id="CHEBI:28938"/>
        <dbReference type="ChEBI" id="CHEBI:30616"/>
        <dbReference type="ChEBI" id="CHEBI:33019"/>
        <dbReference type="ChEBI" id="CHEBI:82696"/>
        <dbReference type="ChEBI" id="CHEBI:456215"/>
        <dbReference type="EC" id="6.3.1.14"/>
    </reaction>
</comment>
<dbReference type="CDD" id="cd06156">
    <property type="entry name" value="eu_AANH_C_2"/>
    <property type="match status" value="1"/>
</dbReference>
<keyword evidence="15" id="KW-1185">Reference proteome</keyword>
<organism evidence="14 15">
    <name type="scientific">Trichoderma arundinaceum</name>
    <dbReference type="NCBI Taxonomy" id="490622"/>
    <lineage>
        <taxon>Eukaryota</taxon>
        <taxon>Fungi</taxon>
        <taxon>Dikarya</taxon>
        <taxon>Ascomycota</taxon>
        <taxon>Pezizomycotina</taxon>
        <taxon>Sordariomycetes</taxon>
        <taxon>Hypocreomycetidae</taxon>
        <taxon>Hypocreales</taxon>
        <taxon>Hypocreaceae</taxon>
        <taxon>Trichoderma</taxon>
    </lineage>
</organism>
<evidence type="ECO:0000313" key="14">
    <source>
        <dbReference type="EMBL" id="RFU79087.1"/>
    </source>
</evidence>
<dbReference type="PANTHER" id="PTHR12196">
    <property type="entry name" value="DOMAIN OF UNKNOWN FUNCTION 71 DUF71 -CONTAINING PROTEIN"/>
    <property type="match status" value="1"/>
</dbReference>
<feature type="compositionally biased region" description="Polar residues" evidence="10">
    <location>
        <begin position="1010"/>
        <end position="1019"/>
    </location>
</feature>
<dbReference type="EC" id="6.3.1.14" evidence="2"/>
<evidence type="ECO:0000313" key="15">
    <source>
        <dbReference type="Proteomes" id="UP000266272"/>
    </source>
</evidence>
<feature type="compositionally biased region" description="Polar residues" evidence="10">
    <location>
        <begin position="983"/>
        <end position="998"/>
    </location>
</feature>
<sequence length="1197" mass="130380">MASESLNVIALISGGKDSFFNLLHCIRQGHRIVALANLFPVVDGTTEALEDVQFIDPAQQIFPTADDGKSSEEDLNSFMYQTVGHEVIPLYAAATGLPLYRQPIRGGALHHERDYDYSSGEQKGASAKIDETESMLLLLKAIKHRHPEANAICSGAILSTYQRTRVESVALRLGLTPLAYLWKYPVLPPPPNEAADEAQLLHDMAAAGLDARIIKVASAGLDEGHLWERVSSVEGVNRVKSALKKFGAAEGAALGEGGEFETLVLDGPSWLFKKKISIPEERRRVVNEGGGSIWLMLRGAHLQDKYADADADTSPESSIRSPGLLDSRFQPILDTVLGTKPTKYSDTEDPGALKPRILGNHFSTTLEGEEDALRWSVLATSSADRTLIEAEMQSVVSQVEELLSSISLDVAQITNVTIILRNMADFPRINTGYGKLFARANPPSRVTISCGDLLPAGYNVMVFLTAPKPGVNLDRNGLHVQSRSYWAPANIGPYSQAIDVAVSTKTEQVGLRAIYVAGQIPLLPASMILPPPSDTSHGVQIVLALQHLWRIGLEMKVQLWTSAVAYFAKSKSSVEMKSNAEAAGLAWKLAHGSPEDEEDDENELDPWDLKHNSQHMSLGGDQQRARARLPDWSVFTLRQQNELESCIPPFFAAEVEELPRQSTVEWHAHVGLSQIEESSVEIVYHPETTSSCWKAWHVFVRTTKATLVYTTLAHIPSPGQESTNWDAVQQELSASYAGSVRALGLALSVPYPTPHMAYVEATSVTSLWPEVGDAGPSVPFAIVPCHTIWSAKGERVKCVALYKMALGLSPEDERMNRQPRRADEGGLRRMHHIGPTPVRRSTGQDAILSLHLDMQAVLMAPCDLFIEDFLRSMRDAGAWESWFQRRSGLIPNAASCPAHGLLTANASSIVVKMRRGLGVVVTMASRTNELDAAAASAADSVALPMRTLSKADLRRRQSTDDRINDILETALQRAETMDPASLSLLQKSSSRNTATDNAASGVMARGPMQGYQTLQSNDNGDAARPRKISYSDTAKKAGNHPGGQGQSLRQRNGVSGSESTGPSTKPKPSWTKEAFRKFHSLELENKGSVARDHLALAFASIGVAVTQLFRLNTDSVSANTADFDHTKLQKMGRPLGATFLAISIVTLLLGCKRYFHAQEWILKGKFPASRGTIIVMSFVALALMILSLVVVIVIQPS</sequence>
<feature type="transmembrane region" description="Helical" evidence="11">
    <location>
        <begin position="1172"/>
        <end position="1194"/>
    </location>
</feature>
<feature type="region of interest" description="Disordered" evidence="10">
    <location>
        <begin position="977"/>
        <end position="1071"/>
    </location>
</feature>
<dbReference type="InterPro" id="IPR006175">
    <property type="entry name" value="YjgF/YER057c/UK114"/>
</dbReference>
<feature type="region of interest" description="Disordered" evidence="10">
    <location>
        <begin position="812"/>
        <end position="840"/>
    </location>
</feature>
<dbReference type="Proteomes" id="UP000266272">
    <property type="component" value="Unassembled WGS sequence"/>
</dbReference>
<proteinExistence type="predicted"/>
<dbReference type="InterPro" id="IPR014729">
    <property type="entry name" value="Rossmann-like_a/b/a_fold"/>
</dbReference>
<dbReference type="STRING" id="490622.A0A395NTD1"/>
<name>A0A395NTD1_TRIAR</name>
<accession>A0A395NTD1</accession>
<protein>
    <recommendedName>
        <fullName evidence="3">Diphthine--ammonia ligase</fullName>
        <ecNumber evidence="2">6.3.1.14</ecNumber>
    </recommendedName>
    <alternativeName>
        <fullName evidence="7">Diphthamide synthase</fullName>
    </alternativeName>
    <alternativeName>
        <fullName evidence="8">Diphthamide synthetase</fullName>
    </alternativeName>
</protein>
<dbReference type="Gene3D" id="3.90.1490.10">
    <property type="entry name" value="putative n-type atp pyrophosphatase, domain 2"/>
    <property type="match status" value="1"/>
</dbReference>
<feature type="domain" description="Diphthamide synthase" evidence="12">
    <location>
        <begin position="138"/>
        <end position="283"/>
    </location>
</feature>
<evidence type="ECO:0000256" key="10">
    <source>
        <dbReference type="SAM" id="MobiDB-lite"/>
    </source>
</evidence>
<keyword evidence="6 11" id="KW-0472">Membrane</keyword>
<dbReference type="Pfam" id="PF02656">
    <property type="entry name" value="DUF202"/>
    <property type="match status" value="1"/>
</dbReference>
<evidence type="ECO:0000256" key="9">
    <source>
        <dbReference type="ARBA" id="ARBA00048108"/>
    </source>
</evidence>
<dbReference type="EMBL" id="PXOA01000176">
    <property type="protein sequence ID" value="RFU79087.1"/>
    <property type="molecule type" value="Genomic_DNA"/>
</dbReference>
<dbReference type="NCBIfam" id="TIGR00290">
    <property type="entry name" value="MJ0570_dom"/>
    <property type="match status" value="1"/>
</dbReference>
<dbReference type="SUPFAM" id="SSF52402">
    <property type="entry name" value="Adenine nucleotide alpha hydrolases-like"/>
    <property type="match status" value="1"/>
</dbReference>
<feature type="domain" description="DUF202" evidence="13">
    <location>
        <begin position="1094"/>
        <end position="1158"/>
    </location>
</feature>
<evidence type="ECO:0000259" key="13">
    <source>
        <dbReference type="Pfam" id="PF02656"/>
    </source>
</evidence>
<evidence type="ECO:0000259" key="12">
    <source>
        <dbReference type="Pfam" id="PF01902"/>
    </source>
</evidence>
<evidence type="ECO:0000256" key="3">
    <source>
        <dbReference type="ARBA" id="ARBA00018426"/>
    </source>
</evidence>
<dbReference type="Gene3D" id="3.30.1330.40">
    <property type="entry name" value="RutC-like"/>
    <property type="match status" value="2"/>
</dbReference>
<evidence type="ECO:0000256" key="4">
    <source>
        <dbReference type="ARBA" id="ARBA00022692"/>
    </source>
</evidence>